<dbReference type="eggNOG" id="COG3874">
    <property type="taxonomic scope" value="Bacteria"/>
</dbReference>
<protein>
    <recommendedName>
        <fullName evidence="4">Sporulation protein YtfJ</fullName>
    </recommendedName>
</protein>
<dbReference type="AlphaFoldDB" id="B8I866"/>
<organism evidence="2 3">
    <name type="scientific">Ruminiclostridium cellulolyticum (strain ATCC 35319 / DSM 5812 / JCM 6584 / H10)</name>
    <name type="common">Clostridium cellulolyticum</name>
    <dbReference type="NCBI Taxonomy" id="394503"/>
    <lineage>
        <taxon>Bacteria</taxon>
        <taxon>Bacillati</taxon>
        <taxon>Bacillota</taxon>
        <taxon>Clostridia</taxon>
        <taxon>Eubacteriales</taxon>
        <taxon>Oscillospiraceae</taxon>
        <taxon>Ruminiclostridium</taxon>
    </lineage>
</organism>
<dbReference type="PANTHER" id="PTHR39162:SF1">
    <property type="entry name" value="SPORULATION PROTEIN YTFJ"/>
    <property type="match status" value="1"/>
</dbReference>
<dbReference type="HOGENOM" id="CLU_115880_1_1_9"/>
<dbReference type="KEGG" id="cce:Ccel_2872"/>
<dbReference type="EMBL" id="CP001348">
    <property type="protein sequence ID" value="ACL77166.1"/>
    <property type="molecule type" value="Genomic_DNA"/>
</dbReference>
<feature type="compositionally biased region" description="Low complexity" evidence="1">
    <location>
        <begin position="130"/>
        <end position="149"/>
    </location>
</feature>
<dbReference type="STRING" id="394503.Ccel_2872"/>
<gene>
    <name evidence="2" type="ordered locus">Ccel_2872</name>
</gene>
<evidence type="ECO:0000256" key="1">
    <source>
        <dbReference type="SAM" id="MobiDB-lite"/>
    </source>
</evidence>
<dbReference type="Proteomes" id="UP000001349">
    <property type="component" value="Chromosome"/>
</dbReference>
<accession>B8I866</accession>
<dbReference type="InterPro" id="IPR014229">
    <property type="entry name" value="Spore_YtfJ"/>
</dbReference>
<evidence type="ECO:0008006" key="4">
    <source>
        <dbReference type="Google" id="ProtNLM"/>
    </source>
</evidence>
<evidence type="ECO:0000313" key="2">
    <source>
        <dbReference type="EMBL" id="ACL77166.1"/>
    </source>
</evidence>
<proteinExistence type="predicted"/>
<sequence>MDTNMNQNVTTLFSNLEDFTQNEGLIGKPVTHGDKTFIPVVSVTLGYGTGNSASKNHGTSTKEQAGGTTSGMANNMAGGALGLGAKLCTDAVIIVDKDNVSMLQVGPTATSQLMDKIPQIISGLGSMGKQQQQGQQQPGQQSQSSQSQP</sequence>
<name>B8I866_RUMCH</name>
<dbReference type="PANTHER" id="PTHR39162">
    <property type="entry name" value="GLL3345 PROTEIN"/>
    <property type="match status" value="1"/>
</dbReference>
<evidence type="ECO:0000313" key="3">
    <source>
        <dbReference type="Proteomes" id="UP000001349"/>
    </source>
</evidence>
<dbReference type="Pfam" id="PF09579">
    <property type="entry name" value="Spore_YtfJ"/>
    <property type="match status" value="1"/>
</dbReference>
<feature type="region of interest" description="Disordered" evidence="1">
    <location>
        <begin position="50"/>
        <end position="71"/>
    </location>
</feature>
<dbReference type="RefSeq" id="WP_015926234.1">
    <property type="nucleotide sequence ID" value="NC_011898.1"/>
</dbReference>
<feature type="region of interest" description="Disordered" evidence="1">
    <location>
        <begin position="125"/>
        <end position="149"/>
    </location>
</feature>
<feature type="compositionally biased region" description="Polar residues" evidence="1">
    <location>
        <begin position="50"/>
        <end position="67"/>
    </location>
</feature>
<keyword evidence="3" id="KW-1185">Reference proteome</keyword>
<reference evidence="2 3" key="1">
    <citation type="submission" date="2009-01" db="EMBL/GenBank/DDBJ databases">
        <title>Complete sequence of Clostridium cellulolyticum H10.</title>
        <authorList>
            <consortium name="US DOE Joint Genome Institute"/>
            <person name="Lucas S."/>
            <person name="Copeland A."/>
            <person name="Lapidus A."/>
            <person name="Glavina del Rio T."/>
            <person name="Dalin E."/>
            <person name="Tice H."/>
            <person name="Bruce D."/>
            <person name="Goodwin L."/>
            <person name="Pitluck S."/>
            <person name="Chertkov O."/>
            <person name="Saunders E."/>
            <person name="Brettin T."/>
            <person name="Detter J.C."/>
            <person name="Han C."/>
            <person name="Larimer F."/>
            <person name="Land M."/>
            <person name="Hauser L."/>
            <person name="Kyrpides N."/>
            <person name="Ivanova N."/>
            <person name="Zhou J."/>
            <person name="Richardson P."/>
        </authorList>
    </citation>
    <scope>NUCLEOTIDE SEQUENCE [LARGE SCALE GENOMIC DNA]</scope>
    <source>
        <strain evidence="3">ATCC 35319 / DSM 5812 / JCM 6584 / H10</strain>
    </source>
</reference>
<dbReference type="OrthoDB" id="1711150at2"/>